<reference evidence="2" key="1">
    <citation type="submission" date="2022-11" db="UniProtKB">
        <authorList>
            <consortium name="WormBaseParasite"/>
        </authorList>
    </citation>
    <scope>IDENTIFICATION</scope>
</reference>
<dbReference type="WBParaSite" id="PDA_v2.g23555.t1">
    <property type="protein sequence ID" value="PDA_v2.g23555.t1"/>
    <property type="gene ID" value="PDA_v2.g23555"/>
</dbReference>
<keyword evidence="1" id="KW-1185">Reference proteome</keyword>
<dbReference type="Proteomes" id="UP000887578">
    <property type="component" value="Unplaced"/>
</dbReference>
<evidence type="ECO:0000313" key="2">
    <source>
        <dbReference type="WBParaSite" id="PDA_v2.g23555.t1"/>
    </source>
</evidence>
<sequence>MLQKEKERLDEVSPVTQEKLYRVTPEDVLDLVTKLEDLKHYGPDVKRAMEEKIEKRDAITEEPYISYLNQYSHNKNKIKPRIEELEKQ</sequence>
<name>A0A914PXK2_9BILA</name>
<organism evidence="1 2">
    <name type="scientific">Panagrolaimus davidi</name>
    <dbReference type="NCBI Taxonomy" id="227884"/>
    <lineage>
        <taxon>Eukaryota</taxon>
        <taxon>Metazoa</taxon>
        <taxon>Ecdysozoa</taxon>
        <taxon>Nematoda</taxon>
        <taxon>Chromadorea</taxon>
        <taxon>Rhabditida</taxon>
        <taxon>Tylenchina</taxon>
        <taxon>Panagrolaimomorpha</taxon>
        <taxon>Panagrolaimoidea</taxon>
        <taxon>Panagrolaimidae</taxon>
        <taxon>Panagrolaimus</taxon>
    </lineage>
</organism>
<protein>
    <submittedName>
        <fullName evidence="2">Uncharacterized protein</fullName>
    </submittedName>
</protein>
<evidence type="ECO:0000313" key="1">
    <source>
        <dbReference type="Proteomes" id="UP000887578"/>
    </source>
</evidence>
<dbReference type="AlphaFoldDB" id="A0A914PXK2"/>
<proteinExistence type="predicted"/>
<accession>A0A914PXK2</accession>